<sequence>MVVRASSASVCRCALAAAASLLAAAGLVLPERWARAGSGTEPNTTLEESASSSRPAPISASAPSSTSAPIGRERTAAALVAAAKERTRHRVTYDGSYHRLSYPGGDVPDSIGVCSDVVIRAYRALGIDLQERVHEDMRRAFSSYPRIWGLSRPDPNIDHRRVPNLEVFFTRHGESLPVTNDPADYRPGDLVTWRLPGNLPHVGIVVDSRSGDDVRPLIVHNIGRGPQLEDSIFEYPVTGHYRYLPSE</sequence>
<dbReference type="Pfam" id="PF06940">
    <property type="entry name" value="DUF1287"/>
    <property type="match status" value="1"/>
</dbReference>
<evidence type="ECO:0000256" key="1">
    <source>
        <dbReference type="SAM" id="MobiDB-lite"/>
    </source>
</evidence>
<dbReference type="InterPro" id="IPR009706">
    <property type="entry name" value="DUF1287"/>
</dbReference>
<comment type="caution">
    <text evidence="3">The sequence shown here is derived from an EMBL/GenBank/DDBJ whole genome shotgun (WGS) entry which is preliminary data.</text>
</comment>
<gene>
    <name evidence="3" type="ORF">KDA27_11640</name>
</gene>
<feature type="region of interest" description="Disordered" evidence="1">
    <location>
        <begin position="37"/>
        <end position="70"/>
    </location>
</feature>
<evidence type="ECO:0000313" key="4">
    <source>
        <dbReference type="Proteomes" id="UP000739538"/>
    </source>
</evidence>
<accession>A0A956NC08</accession>
<dbReference type="AlphaFoldDB" id="A0A956NC08"/>
<dbReference type="SUPFAM" id="SSF54001">
    <property type="entry name" value="Cysteine proteinases"/>
    <property type="match status" value="1"/>
</dbReference>
<proteinExistence type="predicted"/>
<dbReference type="Proteomes" id="UP000739538">
    <property type="component" value="Unassembled WGS sequence"/>
</dbReference>
<feature type="signal peptide" evidence="2">
    <location>
        <begin position="1"/>
        <end position="23"/>
    </location>
</feature>
<reference evidence="3" key="2">
    <citation type="journal article" date="2021" name="Microbiome">
        <title>Successional dynamics and alternative stable states in a saline activated sludge microbial community over 9 years.</title>
        <authorList>
            <person name="Wang Y."/>
            <person name="Ye J."/>
            <person name="Ju F."/>
            <person name="Liu L."/>
            <person name="Boyd J.A."/>
            <person name="Deng Y."/>
            <person name="Parks D.H."/>
            <person name="Jiang X."/>
            <person name="Yin X."/>
            <person name="Woodcroft B.J."/>
            <person name="Tyson G.W."/>
            <person name="Hugenholtz P."/>
            <person name="Polz M.F."/>
            <person name="Zhang T."/>
        </authorList>
    </citation>
    <scope>NUCLEOTIDE SEQUENCE</scope>
    <source>
        <strain evidence="3">HKST-UBA02</strain>
    </source>
</reference>
<protein>
    <submittedName>
        <fullName evidence="3">DUF1287 domain-containing protein</fullName>
    </submittedName>
</protein>
<keyword evidence="2" id="KW-0732">Signal</keyword>
<organism evidence="3 4">
    <name type="scientific">Eiseniibacteriota bacterium</name>
    <dbReference type="NCBI Taxonomy" id="2212470"/>
    <lineage>
        <taxon>Bacteria</taxon>
        <taxon>Candidatus Eiseniibacteriota</taxon>
    </lineage>
</organism>
<name>A0A956NC08_UNCEI</name>
<feature type="compositionally biased region" description="Low complexity" evidence="1">
    <location>
        <begin position="49"/>
        <end position="69"/>
    </location>
</feature>
<dbReference type="InterPro" id="IPR038765">
    <property type="entry name" value="Papain-like_cys_pep_sf"/>
</dbReference>
<feature type="chain" id="PRO_5036751031" evidence="2">
    <location>
        <begin position="24"/>
        <end position="247"/>
    </location>
</feature>
<evidence type="ECO:0000256" key="2">
    <source>
        <dbReference type="SAM" id="SignalP"/>
    </source>
</evidence>
<dbReference type="EMBL" id="JAGQHS010000053">
    <property type="protein sequence ID" value="MCA9756445.1"/>
    <property type="molecule type" value="Genomic_DNA"/>
</dbReference>
<evidence type="ECO:0000313" key="3">
    <source>
        <dbReference type="EMBL" id="MCA9756445.1"/>
    </source>
</evidence>
<dbReference type="Gene3D" id="3.90.1720.10">
    <property type="entry name" value="endopeptidase domain like (from Nostoc punctiforme)"/>
    <property type="match status" value="1"/>
</dbReference>
<reference evidence="3" key="1">
    <citation type="submission" date="2020-04" db="EMBL/GenBank/DDBJ databases">
        <authorList>
            <person name="Zhang T."/>
        </authorList>
    </citation>
    <scope>NUCLEOTIDE SEQUENCE</scope>
    <source>
        <strain evidence="3">HKST-UBA02</strain>
    </source>
</reference>